<protein>
    <submittedName>
        <fullName evidence="2">FAD dependent oxidoreductase</fullName>
    </submittedName>
</protein>
<dbReference type="AlphaFoldDB" id="A0AAN7CVR8"/>
<dbReference type="Proteomes" id="UP001303647">
    <property type="component" value="Unassembled WGS sequence"/>
</dbReference>
<evidence type="ECO:0000313" key="3">
    <source>
        <dbReference type="Proteomes" id="UP001303647"/>
    </source>
</evidence>
<dbReference type="SUPFAM" id="SSF51905">
    <property type="entry name" value="FAD/NAD(P)-binding domain"/>
    <property type="match status" value="1"/>
</dbReference>
<keyword evidence="3" id="KW-1185">Reference proteome</keyword>
<proteinExistence type="predicted"/>
<dbReference type="InterPro" id="IPR006076">
    <property type="entry name" value="FAD-dep_OxRdtase"/>
</dbReference>
<dbReference type="EMBL" id="MU857647">
    <property type="protein sequence ID" value="KAK4247793.1"/>
    <property type="molecule type" value="Genomic_DNA"/>
</dbReference>
<comment type="caution">
    <text evidence="2">The sequence shown here is derived from an EMBL/GenBank/DDBJ whole genome shotgun (WGS) entry which is preliminary data.</text>
</comment>
<feature type="domain" description="FAD dependent oxidoreductase" evidence="1">
    <location>
        <begin position="5"/>
        <end position="400"/>
    </location>
</feature>
<evidence type="ECO:0000259" key="1">
    <source>
        <dbReference type="Pfam" id="PF01266"/>
    </source>
</evidence>
<gene>
    <name evidence="2" type="ORF">C7999DRAFT_40911</name>
</gene>
<dbReference type="GO" id="GO:0042147">
    <property type="term" value="P:retrograde transport, endosome to Golgi"/>
    <property type="evidence" value="ECO:0007669"/>
    <property type="project" value="TreeGrafter"/>
</dbReference>
<accession>A0AAN7CVR8</accession>
<sequence length="426" mass="45527">MSSTVILGAGIIGVSTAYYLSQHQDPTSVHLVEPSPELFSSASGYAGGFIAKDWFGPSLAALGALSFDEHRRLAEEHGGREKWGYSRSTCISYAASAAARDPQSRGDDWLRHGTSRADAAPVTQDSLIGNTPVWLRRLEGDHIELISDEGTTAQVDPFLLCQFLLQECLKRGVKLHHPAKPISVSIDAKGELAGIRIVSTQPSSTETELPCARLIITAGSWTGQVYQMLFPKSELRVPIKSLAGHSLILKSPRWHSGLASNGCHAVFTTHNEGFCPEMFSRVGGQIYFSGLNSSTIPLPDADAGKATPYKDDLAQLRQAAREILGAGPEAEDDLEVVREGLCFRPVTAWGTPIVSRIRDEDLGNGVTTRPGAEGGVFIAAGHGPWGIAMSLGTGVVLAEMVQGRELSADVSGLAFDGKKGTEFYAD</sequence>
<evidence type="ECO:0000313" key="2">
    <source>
        <dbReference type="EMBL" id="KAK4247793.1"/>
    </source>
</evidence>
<dbReference type="Pfam" id="PF01266">
    <property type="entry name" value="DAO"/>
    <property type="match status" value="1"/>
</dbReference>
<name>A0AAN7CVR8_9PEZI</name>
<reference evidence="2" key="1">
    <citation type="journal article" date="2023" name="Mol. Phylogenet. Evol.">
        <title>Genome-scale phylogeny and comparative genomics of the fungal order Sordariales.</title>
        <authorList>
            <person name="Hensen N."/>
            <person name="Bonometti L."/>
            <person name="Westerberg I."/>
            <person name="Brannstrom I.O."/>
            <person name="Guillou S."/>
            <person name="Cros-Aarteil S."/>
            <person name="Calhoun S."/>
            <person name="Haridas S."/>
            <person name="Kuo A."/>
            <person name="Mondo S."/>
            <person name="Pangilinan J."/>
            <person name="Riley R."/>
            <person name="LaButti K."/>
            <person name="Andreopoulos B."/>
            <person name="Lipzen A."/>
            <person name="Chen C."/>
            <person name="Yan M."/>
            <person name="Daum C."/>
            <person name="Ng V."/>
            <person name="Clum A."/>
            <person name="Steindorff A."/>
            <person name="Ohm R.A."/>
            <person name="Martin F."/>
            <person name="Silar P."/>
            <person name="Natvig D.O."/>
            <person name="Lalanne C."/>
            <person name="Gautier V."/>
            <person name="Ament-Velasquez S.L."/>
            <person name="Kruys A."/>
            <person name="Hutchinson M.I."/>
            <person name="Powell A.J."/>
            <person name="Barry K."/>
            <person name="Miller A.N."/>
            <person name="Grigoriev I.V."/>
            <person name="Debuchy R."/>
            <person name="Gladieux P."/>
            <person name="Hiltunen Thoren M."/>
            <person name="Johannesson H."/>
        </authorList>
    </citation>
    <scope>NUCLEOTIDE SEQUENCE</scope>
    <source>
        <strain evidence="2">CBS 359.72</strain>
    </source>
</reference>
<reference evidence="2" key="2">
    <citation type="submission" date="2023-05" db="EMBL/GenBank/DDBJ databases">
        <authorList>
            <consortium name="Lawrence Berkeley National Laboratory"/>
            <person name="Steindorff A."/>
            <person name="Hensen N."/>
            <person name="Bonometti L."/>
            <person name="Westerberg I."/>
            <person name="Brannstrom I.O."/>
            <person name="Guillou S."/>
            <person name="Cros-Aarteil S."/>
            <person name="Calhoun S."/>
            <person name="Haridas S."/>
            <person name="Kuo A."/>
            <person name="Mondo S."/>
            <person name="Pangilinan J."/>
            <person name="Riley R."/>
            <person name="Labutti K."/>
            <person name="Andreopoulos B."/>
            <person name="Lipzen A."/>
            <person name="Chen C."/>
            <person name="Yanf M."/>
            <person name="Daum C."/>
            <person name="Ng V."/>
            <person name="Clum A."/>
            <person name="Ohm R."/>
            <person name="Martin F."/>
            <person name="Silar P."/>
            <person name="Natvig D."/>
            <person name="Lalanne C."/>
            <person name="Gautier V."/>
            <person name="Ament-Velasquez S.L."/>
            <person name="Kruys A."/>
            <person name="Hutchinson M.I."/>
            <person name="Powell A.J."/>
            <person name="Barry K."/>
            <person name="Miller A.N."/>
            <person name="Grigoriev I.V."/>
            <person name="Debuchy R."/>
            <person name="Gladieux P."/>
            <person name="Thoren M.H."/>
            <person name="Johannesson H."/>
        </authorList>
    </citation>
    <scope>NUCLEOTIDE SEQUENCE</scope>
    <source>
        <strain evidence="2">CBS 359.72</strain>
    </source>
</reference>
<dbReference type="GO" id="GO:0005770">
    <property type="term" value="C:late endosome"/>
    <property type="evidence" value="ECO:0007669"/>
    <property type="project" value="TreeGrafter"/>
</dbReference>
<dbReference type="PANTHER" id="PTHR13847:SF185">
    <property type="entry name" value="FAD DEPENDENT OXIDOREDUCTASE SUPERFAMILY (AFU_ORTHOLOGUE AFUA_3G02360)"/>
    <property type="match status" value="1"/>
</dbReference>
<dbReference type="Gene3D" id="3.50.50.60">
    <property type="entry name" value="FAD/NAD(P)-binding domain"/>
    <property type="match status" value="1"/>
</dbReference>
<organism evidence="2 3">
    <name type="scientific">Corynascus novoguineensis</name>
    <dbReference type="NCBI Taxonomy" id="1126955"/>
    <lineage>
        <taxon>Eukaryota</taxon>
        <taxon>Fungi</taxon>
        <taxon>Dikarya</taxon>
        <taxon>Ascomycota</taxon>
        <taxon>Pezizomycotina</taxon>
        <taxon>Sordariomycetes</taxon>
        <taxon>Sordariomycetidae</taxon>
        <taxon>Sordariales</taxon>
        <taxon>Chaetomiaceae</taxon>
        <taxon>Corynascus</taxon>
    </lineage>
</organism>
<dbReference type="InterPro" id="IPR036188">
    <property type="entry name" value="FAD/NAD-bd_sf"/>
</dbReference>
<dbReference type="PANTHER" id="PTHR13847">
    <property type="entry name" value="SARCOSINE DEHYDROGENASE-RELATED"/>
    <property type="match status" value="1"/>
</dbReference>
<dbReference type="GO" id="GO:0005829">
    <property type="term" value="C:cytosol"/>
    <property type="evidence" value="ECO:0007669"/>
    <property type="project" value="GOC"/>
</dbReference>
<dbReference type="Gene3D" id="3.30.9.10">
    <property type="entry name" value="D-Amino Acid Oxidase, subunit A, domain 2"/>
    <property type="match status" value="1"/>
</dbReference>